<dbReference type="PANTHER" id="PTHR33116">
    <property type="entry name" value="REVERSE TRANSCRIPTASE ZINC-BINDING DOMAIN-CONTAINING PROTEIN-RELATED-RELATED"/>
    <property type="match status" value="1"/>
</dbReference>
<dbReference type="GO" id="GO:0003964">
    <property type="term" value="F:RNA-directed DNA polymerase activity"/>
    <property type="evidence" value="ECO:0007669"/>
    <property type="project" value="UniProtKB-KW"/>
</dbReference>
<accession>A0A834W498</accession>
<evidence type="ECO:0000313" key="2">
    <source>
        <dbReference type="Proteomes" id="UP000634136"/>
    </source>
</evidence>
<protein>
    <submittedName>
        <fullName evidence="1">Reverse transcriptase</fullName>
    </submittedName>
</protein>
<gene>
    <name evidence="1" type="ORF">G2W53_040154</name>
</gene>
<proteinExistence type="predicted"/>
<keyword evidence="1" id="KW-0808">Transferase</keyword>
<organism evidence="1 2">
    <name type="scientific">Senna tora</name>
    <dbReference type="NCBI Taxonomy" id="362788"/>
    <lineage>
        <taxon>Eukaryota</taxon>
        <taxon>Viridiplantae</taxon>
        <taxon>Streptophyta</taxon>
        <taxon>Embryophyta</taxon>
        <taxon>Tracheophyta</taxon>
        <taxon>Spermatophyta</taxon>
        <taxon>Magnoliopsida</taxon>
        <taxon>eudicotyledons</taxon>
        <taxon>Gunneridae</taxon>
        <taxon>Pentapetalae</taxon>
        <taxon>rosids</taxon>
        <taxon>fabids</taxon>
        <taxon>Fabales</taxon>
        <taxon>Fabaceae</taxon>
        <taxon>Caesalpinioideae</taxon>
        <taxon>Cassia clade</taxon>
        <taxon>Senna</taxon>
    </lineage>
</organism>
<dbReference type="EMBL" id="JAAIUW010000012">
    <property type="protein sequence ID" value="KAF7807993.1"/>
    <property type="molecule type" value="Genomic_DNA"/>
</dbReference>
<dbReference type="OrthoDB" id="2008984at2759"/>
<dbReference type="AlphaFoldDB" id="A0A834W498"/>
<keyword evidence="2" id="KW-1185">Reference proteome</keyword>
<sequence>MTGVISPFQNAFVKGRLIQGNILIASEILHYIRGCKKTKGDKKNVETVSKLLSQFKEMAGLSMNKQKSEIRFSPNISPQGAQALTRIINYRKVDYLGKYLGGFVDGYNTGKRNSSLILDNLQKLSGWKARMLSQAARTTLIKAKLCKVSKVVTDHIGWRVGNGETIDLYDHKWIIPDYHNHNHEQLCDLIHQGGYWDATKVAQVYNPINTALVMDTVISHTNVKEKSVWLLAHNGEFSVKKAYKAITHDAQNQGNSGYKWKQF</sequence>
<evidence type="ECO:0000313" key="1">
    <source>
        <dbReference type="EMBL" id="KAF7807993.1"/>
    </source>
</evidence>
<dbReference type="Proteomes" id="UP000634136">
    <property type="component" value="Unassembled WGS sequence"/>
</dbReference>
<name>A0A834W498_9FABA</name>
<reference evidence="1" key="1">
    <citation type="submission" date="2020-09" db="EMBL/GenBank/DDBJ databases">
        <title>Genome-Enabled Discovery of Anthraquinone Biosynthesis in Senna tora.</title>
        <authorList>
            <person name="Kang S.-H."/>
            <person name="Pandey R.P."/>
            <person name="Lee C.-M."/>
            <person name="Sim J.-S."/>
            <person name="Jeong J.-T."/>
            <person name="Choi B.-S."/>
            <person name="Jung M."/>
            <person name="Ginzburg D."/>
            <person name="Zhao K."/>
            <person name="Won S.Y."/>
            <person name="Oh T.-J."/>
            <person name="Yu Y."/>
            <person name="Kim N.-H."/>
            <person name="Lee O.R."/>
            <person name="Lee T.-H."/>
            <person name="Bashyal P."/>
            <person name="Kim T.-S."/>
            <person name="Lee W.-H."/>
            <person name="Kawkins C."/>
            <person name="Kim C.-K."/>
            <person name="Kim J.S."/>
            <person name="Ahn B.O."/>
            <person name="Rhee S.Y."/>
            <person name="Sohng J.K."/>
        </authorList>
    </citation>
    <scope>NUCLEOTIDE SEQUENCE</scope>
    <source>
        <tissue evidence="1">Leaf</tissue>
    </source>
</reference>
<dbReference type="PANTHER" id="PTHR33116:SF86">
    <property type="entry name" value="REVERSE TRANSCRIPTASE DOMAIN-CONTAINING PROTEIN"/>
    <property type="match status" value="1"/>
</dbReference>
<comment type="caution">
    <text evidence="1">The sequence shown here is derived from an EMBL/GenBank/DDBJ whole genome shotgun (WGS) entry which is preliminary data.</text>
</comment>
<keyword evidence="1" id="KW-0548">Nucleotidyltransferase</keyword>
<keyword evidence="1" id="KW-0695">RNA-directed DNA polymerase</keyword>